<dbReference type="CDD" id="cd10442">
    <property type="entry name" value="GIY-YIG_PLEs"/>
    <property type="match status" value="1"/>
</dbReference>
<accession>A0ABQ8RXK6</accession>
<dbReference type="Gene3D" id="3.40.1440.10">
    <property type="entry name" value="GIY-YIG endonuclease"/>
    <property type="match status" value="1"/>
</dbReference>
<reference evidence="3 4" key="1">
    <citation type="journal article" date="2022" name="Allergy">
        <title>Genome assembly and annotation of Periplaneta americana reveal a comprehensive cockroach allergen profile.</title>
        <authorList>
            <person name="Wang L."/>
            <person name="Xiong Q."/>
            <person name="Saelim N."/>
            <person name="Wang L."/>
            <person name="Nong W."/>
            <person name="Wan A.T."/>
            <person name="Shi M."/>
            <person name="Liu X."/>
            <person name="Cao Q."/>
            <person name="Hui J.H.L."/>
            <person name="Sookrung N."/>
            <person name="Leung T.F."/>
            <person name="Tungtrongchitr A."/>
            <person name="Tsui S.K.W."/>
        </authorList>
    </citation>
    <scope>NUCLEOTIDE SEQUENCE [LARGE SCALE GENOMIC DNA]</scope>
    <source>
        <strain evidence="3">PWHHKU_190912</strain>
    </source>
</reference>
<evidence type="ECO:0000256" key="1">
    <source>
        <dbReference type="SAM" id="MobiDB-lite"/>
    </source>
</evidence>
<feature type="domain" description="GIY-YIG" evidence="2">
    <location>
        <begin position="13"/>
        <end position="103"/>
    </location>
</feature>
<evidence type="ECO:0000313" key="4">
    <source>
        <dbReference type="Proteomes" id="UP001148838"/>
    </source>
</evidence>
<feature type="compositionally biased region" description="Polar residues" evidence="1">
    <location>
        <begin position="128"/>
        <end position="141"/>
    </location>
</feature>
<name>A0ABQ8RXK6_PERAM</name>
<dbReference type="Proteomes" id="UP001148838">
    <property type="component" value="Unassembled WGS sequence"/>
</dbReference>
<feature type="compositionally biased region" description="Polar residues" evidence="1">
    <location>
        <begin position="149"/>
        <end position="168"/>
    </location>
</feature>
<feature type="region of interest" description="Disordered" evidence="1">
    <location>
        <begin position="124"/>
        <end position="168"/>
    </location>
</feature>
<dbReference type="EMBL" id="JAJSOF020000040">
    <property type="protein sequence ID" value="KAJ4426382.1"/>
    <property type="molecule type" value="Genomic_DNA"/>
</dbReference>
<dbReference type="PROSITE" id="PS50164">
    <property type="entry name" value="GIY_YIG"/>
    <property type="match status" value="1"/>
</dbReference>
<protein>
    <recommendedName>
        <fullName evidence="2">GIY-YIG domain-containing protein</fullName>
    </recommendedName>
</protein>
<organism evidence="3 4">
    <name type="scientific">Periplaneta americana</name>
    <name type="common">American cockroach</name>
    <name type="synonym">Blatta americana</name>
    <dbReference type="NCBI Taxonomy" id="6978"/>
    <lineage>
        <taxon>Eukaryota</taxon>
        <taxon>Metazoa</taxon>
        <taxon>Ecdysozoa</taxon>
        <taxon>Arthropoda</taxon>
        <taxon>Hexapoda</taxon>
        <taxon>Insecta</taxon>
        <taxon>Pterygota</taxon>
        <taxon>Neoptera</taxon>
        <taxon>Polyneoptera</taxon>
        <taxon>Dictyoptera</taxon>
        <taxon>Blattodea</taxon>
        <taxon>Blattoidea</taxon>
        <taxon>Blattidae</taxon>
        <taxon>Blattinae</taxon>
        <taxon>Periplaneta</taxon>
    </lineage>
</organism>
<keyword evidence="4" id="KW-1185">Reference proteome</keyword>
<dbReference type="SUPFAM" id="SSF82771">
    <property type="entry name" value="GIY-YIG endonuclease"/>
    <property type="match status" value="1"/>
</dbReference>
<sequence>MLRSSKDKRDKLLSAGVYRIPCSCGKVYIGTTQWSVRTRLTEHNRNCRLGHIDKSAVAAHAYQEGDHNIRFKDMDILSTTTHFFSHLHREAIEIYKHDNNFNRKEEGVKVNKCWYPVLHRTDKPLQQKDGTQNRSSEQSGMDCSDNRPRSASCTINMPAQPATGSVASDDTSTLVTMEKCQMLAPLQCELVPLETQHLPVIIKQGGGKGQYKRPFPVAKASCNGWEDNRANHTIPPFWLDDLPPLLRHVGVRPAAGWLV</sequence>
<comment type="caution">
    <text evidence="3">The sequence shown here is derived from an EMBL/GenBank/DDBJ whole genome shotgun (WGS) entry which is preliminary data.</text>
</comment>
<dbReference type="InterPro" id="IPR035901">
    <property type="entry name" value="GIY-YIG_endonuc_sf"/>
</dbReference>
<evidence type="ECO:0000313" key="3">
    <source>
        <dbReference type="EMBL" id="KAJ4426382.1"/>
    </source>
</evidence>
<gene>
    <name evidence="3" type="ORF">ANN_27196</name>
</gene>
<evidence type="ECO:0000259" key="2">
    <source>
        <dbReference type="PROSITE" id="PS50164"/>
    </source>
</evidence>
<proteinExistence type="predicted"/>
<dbReference type="InterPro" id="IPR000305">
    <property type="entry name" value="GIY-YIG_endonuc"/>
</dbReference>